<feature type="region of interest" description="Disordered" evidence="3">
    <location>
        <begin position="465"/>
        <end position="509"/>
    </location>
</feature>
<dbReference type="GO" id="GO:0016020">
    <property type="term" value="C:membrane"/>
    <property type="evidence" value="ECO:0007669"/>
    <property type="project" value="UniProtKB-SubCell"/>
</dbReference>
<feature type="transmembrane region" description="Helical" evidence="4">
    <location>
        <begin position="351"/>
        <end position="370"/>
    </location>
</feature>
<dbReference type="VEuPathDB" id="FungiDB:CIHG_05024"/>
<dbReference type="InterPro" id="IPR036259">
    <property type="entry name" value="MFS_trans_sf"/>
</dbReference>
<dbReference type="EMBL" id="DS016996">
    <property type="protein sequence ID" value="KMU87084.1"/>
    <property type="molecule type" value="Genomic_DNA"/>
</dbReference>
<dbReference type="SUPFAM" id="SSF103473">
    <property type="entry name" value="MFS general substrate transporter"/>
    <property type="match status" value="1"/>
</dbReference>
<protein>
    <submittedName>
        <fullName evidence="5">Solute carrier family 16</fullName>
    </submittedName>
</protein>
<comment type="similarity">
    <text evidence="2">Belongs to the major facilitator superfamily. Monocarboxylate porter (TC 2.A.1.13) family.</text>
</comment>
<feature type="compositionally biased region" description="Polar residues" evidence="3">
    <location>
        <begin position="473"/>
        <end position="484"/>
    </location>
</feature>
<dbReference type="InterPro" id="IPR050327">
    <property type="entry name" value="Proton-linked_MCT"/>
</dbReference>
<feature type="compositionally biased region" description="Basic and acidic residues" evidence="3">
    <location>
        <begin position="485"/>
        <end position="495"/>
    </location>
</feature>
<dbReference type="GO" id="GO:0022857">
    <property type="term" value="F:transmembrane transporter activity"/>
    <property type="evidence" value="ECO:0007669"/>
    <property type="project" value="InterPro"/>
</dbReference>
<evidence type="ECO:0000256" key="4">
    <source>
        <dbReference type="SAM" id="Phobius"/>
    </source>
</evidence>
<proteinExistence type="inferred from homology"/>
<feature type="transmembrane region" description="Helical" evidence="4">
    <location>
        <begin position="218"/>
        <end position="238"/>
    </location>
</feature>
<feature type="compositionally biased region" description="Basic and acidic residues" evidence="3">
    <location>
        <begin position="39"/>
        <end position="49"/>
    </location>
</feature>
<dbReference type="eggNOG" id="KOG2504">
    <property type="taxonomic scope" value="Eukaryota"/>
</dbReference>
<dbReference type="Gene3D" id="1.20.1250.20">
    <property type="entry name" value="MFS general substrate transporter like domains"/>
    <property type="match status" value="2"/>
</dbReference>
<evidence type="ECO:0000256" key="2">
    <source>
        <dbReference type="ARBA" id="ARBA00006727"/>
    </source>
</evidence>
<feature type="transmembrane region" description="Helical" evidence="4">
    <location>
        <begin position="325"/>
        <end position="344"/>
    </location>
</feature>
<evidence type="ECO:0000313" key="5">
    <source>
        <dbReference type="EMBL" id="KMU87084.1"/>
    </source>
</evidence>
<accession>A0A0J8RSZ7</accession>
<sequence>MGDNFVYPNHASTSYQDADEKRDTDGTELSGDEVTPSSAEDRLEEKPPEDVPPDGGYGWVCVACAAFINGNTWGVNSSYGVFLSHYLSNDIFPNMSAIGYAFTGGLSMSCALLISPLVTHLIHLFGNRTILNIGVCLQTISFIGASFAKEQWHLFLSQGVCFGVGMGCIFIGSVGITPQWFLKKRSVANAIAAAGSGMGGLAYSLGAGAMIPRLGLAWAFRVLGITTFSINIVACNLLRDRNKAVGSRYRAFHFPLLKRPEFLLLQAWGIFSLLGYVVLIFSLPNFALSIGLSPHQGSIVGALLNLGQGLGRPVIGLISDRFGRINMATVFTFFCGLLCFAVWIPSLNMGVLCFFAIIVGTVAGTFWTTVVPVCAEVIGMQELPAGLSISWVLIVPPTTVSEPIAVLLKDDSKKEWVYLYAQIFTGLVYIVAGISIWLVRGWKIGQVEIAAKKRAVALAAGTSATLKSRHPDTNTPAVAENQLSPDRDASSHPNEHTISALPSPPSPEIDTRVWSPVHLLRRMMVRGHV</sequence>
<feature type="transmembrane region" description="Helical" evidence="4">
    <location>
        <begin position="154"/>
        <end position="175"/>
    </location>
</feature>
<feature type="transmembrane region" description="Helical" evidence="4">
    <location>
        <begin position="97"/>
        <end position="118"/>
    </location>
</feature>
<dbReference type="PANTHER" id="PTHR11360:SF315">
    <property type="entry name" value="TRANSPORTER MCH2-RELATED"/>
    <property type="match status" value="1"/>
</dbReference>
<reference evidence="6" key="1">
    <citation type="journal article" date="2010" name="Genome Res.">
        <title>Population genomic sequencing of Coccidioides fungi reveals recent hybridization and transposon control.</title>
        <authorList>
            <person name="Neafsey D.E."/>
            <person name="Barker B.M."/>
            <person name="Sharpton T.J."/>
            <person name="Stajich J.E."/>
            <person name="Park D.J."/>
            <person name="Whiston E."/>
            <person name="Hung C.-Y."/>
            <person name="McMahan C."/>
            <person name="White J."/>
            <person name="Sykes S."/>
            <person name="Heiman D."/>
            <person name="Young S."/>
            <person name="Zeng Q."/>
            <person name="Abouelleil A."/>
            <person name="Aftuck L."/>
            <person name="Bessette D."/>
            <person name="Brown A."/>
            <person name="FitzGerald M."/>
            <person name="Lui A."/>
            <person name="Macdonald J.P."/>
            <person name="Priest M."/>
            <person name="Orbach M.J."/>
            <person name="Galgiani J.N."/>
            <person name="Kirkland T.N."/>
            <person name="Cole G.T."/>
            <person name="Birren B.W."/>
            <person name="Henn M.R."/>
            <person name="Taylor J.W."/>
            <person name="Rounsley S.D."/>
        </authorList>
    </citation>
    <scope>NUCLEOTIDE SEQUENCE [LARGE SCALE GENOMIC DNA]</scope>
    <source>
        <strain evidence="6">H538.4</strain>
    </source>
</reference>
<organism evidence="5 6">
    <name type="scientific">Coccidioides immitis H538.4</name>
    <dbReference type="NCBI Taxonomy" id="396776"/>
    <lineage>
        <taxon>Eukaryota</taxon>
        <taxon>Fungi</taxon>
        <taxon>Dikarya</taxon>
        <taxon>Ascomycota</taxon>
        <taxon>Pezizomycotina</taxon>
        <taxon>Eurotiomycetes</taxon>
        <taxon>Eurotiomycetidae</taxon>
        <taxon>Onygenales</taxon>
        <taxon>Onygenaceae</taxon>
        <taxon>Coccidioides</taxon>
    </lineage>
</organism>
<dbReference type="Pfam" id="PF07690">
    <property type="entry name" value="MFS_1"/>
    <property type="match status" value="1"/>
</dbReference>
<evidence type="ECO:0000313" key="6">
    <source>
        <dbReference type="Proteomes" id="UP000054563"/>
    </source>
</evidence>
<name>A0A0J8RSZ7_COCIT</name>
<dbReference type="CDD" id="cd17352">
    <property type="entry name" value="MFS_MCT_SLC16"/>
    <property type="match status" value="1"/>
</dbReference>
<keyword evidence="4" id="KW-1133">Transmembrane helix</keyword>
<dbReference type="OrthoDB" id="6499973at2759"/>
<gene>
    <name evidence="5" type="ORF">CIHG_05024</name>
</gene>
<dbReference type="PANTHER" id="PTHR11360">
    <property type="entry name" value="MONOCARBOXYLATE TRANSPORTER"/>
    <property type="match status" value="1"/>
</dbReference>
<dbReference type="Proteomes" id="UP000054563">
    <property type="component" value="Unassembled WGS sequence"/>
</dbReference>
<keyword evidence="4" id="KW-0812">Transmembrane</keyword>
<dbReference type="InterPro" id="IPR011701">
    <property type="entry name" value="MFS"/>
</dbReference>
<feature type="transmembrane region" description="Helical" evidence="4">
    <location>
        <begin position="187"/>
        <end position="206"/>
    </location>
</feature>
<evidence type="ECO:0000256" key="1">
    <source>
        <dbReference type="ARBA" id="ARBA00004141"/>
    </source>
</evidence>
<comment type="subcellular location">
    <subcellularLocation>
        <location evidence="1">Membrane</location>
        <topology evidence="1">Multi-pass membrane protein</topology>
    </subcellularLocation>
</comment>
<keyword evidence="4" id="KW-0472">Membrane</keyword>
<feature type="transmembrane region" description="Helical" evidence="4">
    <location>
        <begin position="262"/>
        <end position="283"/>
    </location>
</feature>
<feature type="transmembrane region" description="Helical" evidence="4">
    <location>
        <begin position="417"/>
        <end position="439"/>
    </location>
</feature>
<feature type="region of interest" description="Disordered" evidence="3">
    <location>
        <begin position="1"/>
        <end position="51"/>
    </location>
</feature>
<evidence type="ECO:0000256" key="3">
    <source>
        <dbReference type="SAM" id="MobiDB-lite"/>
    </source>
</evidence>
<dbReference type="AlphaFoldDB" id="A0A0J8RSZ7"/>